<dbReference type="Pfam" id="PF12698">
    <property type="entry name" value="ABC2_membrane_3"/>
    <property type="match status" value="2"/>
</dbReference>
<evidence type="ECO:0000256" key="4">
    <source>
        <dbReference type="ARBA" id="ARBA00023136"/>
    </source>
</evidence>
<dbReference type="PANTHER" id="PTHR43077:SF5">
    <property type="entry name" value="PHAGE INFECTION PROTEIN"/>
    <property type="match status" value="1"/>
</dbReference>
<comment type="caution">
    <text evidence="7">The sequence shown here is derived from an EMBL/GenBank/DDBJ whole genome shotgun (WGS) entry which is preliminary data.</text>
</comment>
<dbReference type="InterPro" id="IPR023908">
    <property type="entry name" value="xxxLxxG_rpt"/>
</dbReference>
<dbReference type="InterPro" id="IPR017501">
    <property type="entry name" value="Phage_infect_YhgE_C"/>
</dbReference>
<keyword evidence="4 5" id="KW-0472">Membrane</keyword>
<dbReference type="RefSeq" id="WP_052154315.1">
    <property type="nucleotide sequence ID" value="NZ_JACEIP010000031.1"/>
</dbReference>
<evidence type="ECO:0000313" key="8">
    <source>
        <dbReference type="Proteomes" id="UP000530514"/>
    </source>
</evidence>
<evidence type="ECO:0000256" key="5">
    <source>
        <dbReference type="SAM" id="Phobius"/>
    </source>
</evidence>
<dbReference type="NCBIfam" id="TIGR03057">
    <property type="entry name" value="xxxLxxG_by_4"/>
    <property type="match status" value="1"/>
</dbReference>
<name>A0A7W1XCM1_9BACL</name>
<feature type="domain" description="ABC-2 type transporter transmembrane" evidence="6">
    <location>
        <begin position="451"/>
        <end position="665"/>
    </location>
</feature>
<dbReference type="NCBIfam" id="TIGR03061">
    <property type="entry name" value="pip_yhgE_Nterm"/>
    <property type="match status" value="1"/>
</dbReference>
<reference evidence="7 8" key="1">
    <citation type="submission" date="2020-07" db="EMBL/GenBank/DDBJ databases">
        <authorList>
            <person name="Feng H."/>
        </authorList>
    </citation>
    <scope>NUCLEOTIDE SEQUENCE [LARGE SCALE GENOMIC DNA]</scope>
    <source>
        <strain evidence="8">s-11</strain>
    </source>
</reference>
<comment type="subcellular location">
    <subcellularLocation>
        <location evidence="1">Membrane</location>
        <topology evidence="1">Multi-pass membrane protein</topology>
    </subcellularLocation>
</comment>
<evidence type="ECO:0000256" key="1">
    <source>
        <dbReference type="ARBA" id="ARBA00004141"/>
    </source>
</evidence>
<gene>
    <name evidence="7" type="ORF">H1164_15185</name>
</gene>
<keyword evidence="8" id="KW-1185">Reference proteome</keyword>
<dbReference type="Gene3D" id="3.40.1710.10">
    <property type="entry name" value="abc type-2 transporter like domain"/>
    <property type="match status" value="1"/>
</dbReference>
<dbReference type="InterPro" id="IPR017500">
    <property type="entry name" value="Phage_infect_YhgE_N"/>
</dbReference>
<dbReference type="OrthoDB" id="9811483at2"/>
<sequence>MRAKPHTFGFNATDDLRRLWANKPMRLALIGILLIPLVYSFIYLSAFYDPYANLNKLPVAVVNEDRGAVQDGEPVHAGADLVDELRKDHTVKWEFVSRERMNQGLANGEYYLGIVIPRQFSAKAVSVSSPEPLKGELEYVHDESNNYLTEKIGDSIQKTLVKNLDEKLTHVYVKAIFDSLANSTRDLAKAADGAGQLAEKTGEAAAGAGRMTDGLRKLQAAAVEMEKGQLRMLAGLNELHQHVAQAKEQINQLPWKKIDEAQSFVHQVNTVIQQLAEQPLPDPGTTTAMLKQNAEQASFSSQKEKQGLEASQAYLDQLVRQHPDLAADRDFAKLKESLAQAGHYQAETSGKLNSVQAKLPEIEKDWSRIVSLRRQIADRSQKMTDQFDREVAKIKQMRSDANRLVDGVNALAAGAGKLADGQNQMLAGVKKLKAGSEQLAGGLEKIGQGQAQLADGLNEGVQKAKNELQGAGKKEEVISDPVRVKETSLHPVPNYATGFAPYFISLSLWVGAMLLFTIVDLYRVLKDKGEPLSLTAGGLIGLGQAAILTSVLMFALDLKPVRPGWFILFALVMSVTFIGINQMLVALLGNVGRFLSIIILMLQLASSGGTYPVELLPSFFKSIHPYLPMTYTVQGLRMALTNGNVQVIVHDLILLLIVLAFSLAVTQIHLRLGKPMMKKAILKLKNA</sequence>
<evidence type="ECO:0000256" key="3">
    <source>
        <dbReference type="ARBA" id="ARBA00022989"/>
    </source>
</evidence>
<dbReference type="GO" id="GO:0016020">
    <property type="term" value="C:membrane"/>
    <property type="evidence" value="ECO:0007669"/>
    <property type="project" value="UniProtKB-SubCell"/>
</dbReference>
<feature type="transmembrane region" description="Helical" evidence="5">
    <location>
        <begin position="27"/>
        <end position="48"/>
    </location>
</feature>
<dbReference type="InterPro" id="IPR051328">
    <property type="entry name" value="T7SS_ABC-Transporter"/>
</dbReference>
<accession>A0A7W1XCM1</accession>
<dbReference type="GO" id="GO:0140359">
    <property type="term" value="F:ABC-type transporter activity"/>
    <property type="evidence" value="ECO:0007669"/>
    <property type="project" value="InterPro"/>
</dbReference>
<feature type="transmembrane region" description="Helical" evidence="5">
    <location>
        <begin position="534"/>
        <end position="554"/>
    </location>
</feature>
<protein>
    <submittedName>
        <fullName evidence="7">YhgE/Pip domain-containing protein</fullName>
    </submittedName>
</protein>
<dbReference type="AlphaFoldDB" id="A0A7W1XCM1"/>
<feature type="transmembrane region" description="Helical" evidence="5">
    <location>
        <begin position="594"/>
        <end position="613"/>
    </location>
</feature>
<evidence type="ECO:0000256" key="2">
    <source>
        <dbReference type="ARBA" id="ARBA00022692"/>
    </source>
</evidence>
<evidence type="ECO:0000259" key="6">
    <source>
        <dbReference type="Pfam" id="PF12698"/>
    </source>
</evidence>
<feature type="transmembrane region" description="Helical" evidence="5">
    <location>
        <begin position="566"/>
        <end position="587"/>
    </location>
</feature>
<dbReference type="EMBL" id="JACEIP010000031">
    <property type="protein sequence ID" value="MBA4544204.1"/>
    <property type="molecule type" value="Genomic_DNA"/>
</dbReference>
<dbReference type="Proteomes" id="UP000530514">
    <property type="component" value="Unassembled WGS sequence"/>
</dbReference>
<organism evidence="7 8">
    <name type="scientific">Thermoactinomyces daqus</name>
    <dbReference type="NCBI Taxonomy" id="1329516"/>
    <lineage>
        <taxon>Bacteria</taxon>
        <taxon>Bacillati</taxon>
        <taxon>Bacillota</taxon>
        <taxon>Bacilli</taxon>
        <taxon>Bacillales</taxon>
        <taxon>Thermoactinomycetaceae</taxon>
        <taxon>Thermoactinomyces</taxon>
    </lineage>
</organism>
<dbReference type="Gene3D" id="1.10.287.950">
    <property type="entry name" value="Methyl-accepting chemotaxis protein"/>
    <property type="match status" value="1"/>
</dbReference>
<proteinExistence type="predicted"/>
<feature type="domain" description="ABC-2 type transporter transmembrane" evidence="6">
    <location>
        <begin position="29"/>
        <end position="165"/>
    </location>
</feature>
<dbReference type="InterPro" id="IPR013525">
    <property type="entry name" value="ABC2_TM"/>
</dbReference>
<dbReference type="NCBIfam" id="TIGR03062">
    <property type="entry name" value="pip_yhgE_Cterm"/>
    <property type="match status" value="1"/>
</dbReference>
<feature type="transmembrane region" description="Helical" evidence="5">
    <location>
        <begin position="647"/>
        <end position="670"/>
    </location>
</feature>
<keyword evidence="2 5" id="KW-0812">Transmembrane</keyword>
<keyword evidence="3 5" id="KW-1133">Transmembrane helix</keyword>
<dbReference type="PANTHER" id="PTHR43077">
    <property type="entry name" value="TRANSPORT PERMEASE YVFS-RELATED"/>
    <property type="match status" value="1"/>
</dbReference>
<evidence type="ECO:0000313" key="7">
    <source>
        <dbReference type="EMBL" id="MBA4544204.1"/>
    </source>
</evidence>
<feature type="transmembrane region" description="Helical" evidence="5">
    <location>
        <begin position="499"/>
        <end position="522"/>
    </location>
</feature>